<reference evidence="3" key="2">
    <citation type="submission" date="2023-02" db="EMBL/GenBank/DDBJ databases">
        <authorList>
            <person name="Sun Q."/>
            <person name="Mori K."/>
        </authorList>
    </citation>
    <scope>NUCLEOTIDE SEQUENCE</scope>
    <source>
        <strain evidence="3">NBRC 112290</strain>
    </source>
</reference>
<dbReference type="PANTHER" id="PTHR43476">
    <property type="entry name" value="3-(3-HYDROXY-PHENYL)PROPIONATE/3-HYDROXYCINNAMIC ACID HYDROXYLASE"/>
    <property type="match status" value="1"/>
</dbReference>
<dbReference type="GO" id="GO:0019622">
    <property type="term" value="P:3-(3-hydroxy)phenylpropionate catabolic process"/>
    <property type="evidence" value="ECO:0007669"/>
    <property type="project" value="TreeGrafter"/>
</dbReference>
<protein>
    <submittedName>
        <fullName evidence="3">Oxidoreductase</fullName>
    </submittedName>
</protein>
<name>A0AA37UMP2_9MICO</name>
<accession>A0AA37UMP2</accession>
<feature type="domain" description="FAD-binding" evidence="2">
    <location>
        <begin position="3"/>
        <end position="351"/>
    </location>
</feature>
<evidence type="ECO:0000313" key="3">
    <source>
        <dbReference type="EMBL" id="GMA31345.1"/>
    </source>
</evidence>
<sequence length="397" mass="41503">MRDVLVVGGGAVGLALADRLLAAGLDVAVWERRDAPEAGDEGAGHSRAIGLHAPALEVLDPVLARTIASEAVHVRHGVARTRAGVLGVVPFDGVSRRFPYVATLPQSRTEHLLRAHVRRGHPGVVAFGTAVVAVEPTRSGVRVAGERRSRDGGSAAPVVETARFVVAADGARSAVRDLVGIEAPVHTYADTYLMGDVADSTGAGDDAVIHLEPGGVVESFPLPGGVRRWVVHTGPAAGPHLEASPELLAALVRERTGEAVDPATTSMLSAFAVRRRLAPRTVAGRVVLLGDAAHEISPIGGQGMNLGWLDGARLAPVLVAAVQGRTDAAGTARALAAYDVDRRRRARWAARQAELNMSLGRPVSGTRAVVRDSALTAALRTPLRRGLASVYAMRHMR</sequence>
<reference evidence="3" key="1">
    <citation type="journal article" date="2014" name="Int. J. Syst. Evol. Microbiol.">
        <title>Complete genome sequence of Corynebacterium casei LMG S-19264T (=DSM 44701T), isolated from a smear-ripened cheese.</title>
        <authorList>
            <consortium name="US DOE Joint Genome Institute (JGI-PGF)"/>
            <person name="Walter F."/>
            <person name="Albersmeier A."/>
            <person name="Kalinowski J."/>
            <person name="Ruckert C."/>
        </authorList>
    </citation>
    <scope>NUCLEOTIDE SEQUENCE</scope>
    <source>
        <strain evidence="3">NBRC 112290</strain>
    </source>
</reference>
<dbReference type="Gene3D" id="3.30.70.2450">
    <property type="match status" value="1"/>
</dbReference>
<dbReference type="Gene3D" id="3.50.50.60">
    <property type="entry name" value="FAD/NAD(P)-binding domain"/>
    <property type="match status" value="1"/>
</dbReference>
<keyword evidence="4" id="KW-1185">Reference proteome</keyword>
<comment type="caution">
    <text evidence="3">The sequence shown here is derived from an EMBL/GenBank/DDBJ whole genome shotgun (WGS) entry which is preliminary data.</text>
</comment>
<evidence type="ECO:0000256" key="1">
    <source>
        <dbReference type="ARBA" id="ARBA00023002"/>
    </source>
</evidence>
<dbReference type="RefSeq" id="WP_284250197.1">
    <property type="nucleotide sequence ID" value="NZ_BSUM01000001.1"/>
</dbReference>
<dbReference type="Proteomes" id="UP001157161">
    <property type="component" value="Unassembled WGS sequence"/>
</dbReference>
<dbReference type="SUPFAM" id="SSF51905">
    <property type="entry name" value="FAD/NAD(P)-binding domain"/>
    <property type="match status" value="1"/>
</dbReference>
<evidence type="ECO:0000259" key="2">
    <source>
        <dbReference type="Pfam" id="PF01494"/>
    </source>
</evidence>
<dbReference type="AlphaFoldDB" id="A0AA37UMP2"/>
<proteinExistence type="predicted"/>
<dbReference type="EMBL" id="BSUM01000001">
    <property type="protein sequence ID" value="GMA31345.1"/>
    <property type="molecule type" value="Genomic_DNA"/>
</dbReference>
<gene>
    <name evidence="3" type="ORF">GCM10025875_13370</name>
</gene>
<dbReference type="InterPro" id="IPR002938">
    <property type="entry name" value="FAD-bd"/>
</dbReference>
<dbReference type="PANTHER" id="PTHR43476:SF3">
    <property type="entry name" value="FAD-BINDING MONOOXYGENASE"/>
    <property type="match status" value="1"/>
</dbReference>
<organism evidence="3 4">
    <name type="scientific">Litorihabitans aurantiacus</name>
    <dbReference type="NCBI Taxonomy" id="1930061"/>
    <lineage>
        <taxon>Bacteria</taxon>
        <taxon>Bacillati</taxon>
        <taxon>Actinomycetota</taxon>
        <taxon>Actinomycetes</taxon>
        <taxon>Micrococcales</taxon>
        <taxon>Beutenbergiaceae</taxon>
        <taxon>Litorihabitans</taxon>
    </lineage>
</organism>
<keyword evidence="1" id="KW-0560">Oxidoreductase</keyword>
<evidence type="ECO:0000313" key="4">
    <source>
        <dbReference type="Proteomes" id="UP001157161"/>
    </source>
</evidence>
<dbReference type="PRINTS" id="PR00420">
    <property type="entry name" value="RNGMNOXGNASE"/>
</dbReference>
<dbReference type="InterPro" id="IPR036188">
    <property type="entry name" value="FAD/NAD-bd_sf"/>
</dbReference>
<dbReference type="GO" id="GO:0071949">
    <property type="term" value="F:FAD binding"/>
    <property type="evidence" value="ECO:0007669"/>
    <property type="project" value="InterPro"/>
</dbReference>
<dbReference type="Pfam" id="PF01494">
    <property type="entry name" value="FAD_binding_3"/>
    <property type="match status" value="1"/>
</dbReference>
<dbReference type="GO" id="GO:0008688">
    <property type="term" value="F:3-(3-hydroxyphenyl)propionate hydroxylase activity"/>
    <property type="evidence" value="ECO:0007669"/>
    <property type="project" value="TreeGrafter"/>
</dbReference>
<dbReference type="InterPro" id="IPR050631">
    <property type="entry name" value="PheA/TfdB_FAD_monoxygenase"/>
</dbReference>